<name>A0ABW8T322_9CLOT</name>
<evidence type="ECO:0000259" key="1">
    <source>
        <dbReference type="Pfam" id="PF02120"/>
    </source>
</evidence>
<evidence type="ECO:0000313" key="2">
    <source>
        <dbReference type="EMBL" id="MFL0246775.1"/>
    </source>
</evidence>
<keyword evidence="2" id="KW-0969">Cilium</keyword>
<organism evidence="2 3">
    <name type="scientific">Candidatus Clostridium stratigraminis</name>
    <dbReference type="NCBI Taxonomy" id="3381661"/>
    <lineage>
        <taxon>Bacteria</taxon>
        <taxon>Bacillati</taxon>
        <taxon>Bacillota</taxon>
        <taxon>Clostridia</taxon>
        <taxon>Eubacteriales</taxon>
        <taxon>Clostridiaceae</taxon>
        <taxon>Clostridium</taxon>
    </lineage>
</organism>
<dbReference type="CDD" id="cd17470">
    <property type="entry name" value="T3SS_Flik_C"/>
    <property type="match status" value="1"/>
</dbReference>
<dbReference type="Proteomes" id="UP001623591">
    <property type="component" value="Unassembled WGS sequence"/>
</dbReference>
<accession>A0ABW8T322</accession>
<evidence type="ECO:0000313" key="3">
    <source>
        <dbReference type="Proteomes" id="UP001623591"/>
    </source>
</evidence>
<protein>
    <submittedName>
        <fullName evidence="2">Flagellar hook-length control protein FliK</fullName>
    </submittedName>
</protein>
<dbReference type="RefSeq" id="WP_406769242.1">
    <property type="nucleotide sequence ID" value="NZ_JBJHZZ010000003.1"/>
</dbReference>
<dbReference type="InterPro" id="IPR021136">
    <property type="entry name" value="Flagellar_hook_control-like_C"/>
</dbReference>
<keyword evidence="2" id="KW-0966">Cell projection</keyword>
<keyword evidence="3" id="KW-1185">Reference proteome</keyword>
<comment type="caution">
    <text evidence="2">The sequence shown here is derived from an EMBL/GenBank/DDBJ whole genome shotgun (WGS) entry which is preliminary data.</text>
</comment>
<dbReference type="Gene3D" id="3.30.750.140">
    <property type="match status" value="1"/>
</dbReference>
<dbReference type="EMBL" id="JBJHZZ010000003">
    <property type="protein sequence ID" value="MFL0246775.1"/>
    <property type="molecule type" value="Genomic_DNA"/>
</dbReference>
<sequence>MELGNVNFKVNSNFNDVSSKTSNVKDKGNSFSKVYKEVNDRANNVTIQDKADTAKYTEDSCSKGTDTSNKNKAIEEDTIAGETKDDKDINNLIQLLLLSQGNNQTLMNLLSTGGTANTRDIEDVISKILVDNLGTKNSLDLNQRNNENPSLDEIFNSLLLNSNSKDGDLNKLQGSDNKAIEKLAAVITNKLMSDKSLSENITAGLLEKGDGASVTGNEGTLKELIINQLKTISSSKASTSINKGLIEDKISTATVLKDNILAAGFTSKNSTEANESNDEAFNSLSSGSKNIIAANKVEDTSSDKEDKLLQQLTENNTSKDSKDNVSDKITNILNRFETFKLDNQPLNEANLTINKATLNEDFIKAVKFMDLNNLKELSVKIIPKDLGEVIIKLSMENGVMKANITAANKDTYNLLNSQLPAINSELAKQNMTIQNFSLSLYNGDNFLFSGDGSSSENGRQQSRNNIKVDNLEDDLQKENYIEDNNTVNLLA</sequence>
<keyword evidence="2" id="KW-0282">Flagellum</keyword>
<feature type="domain" description="Flagellar hook-length control protein-like C-terminal" evidence="1">
    <location>
        <begin position="365"/>
        <end position="445"/>
    </location>
</feature>
<reference evidence="2 3" key="1">
    <citation type="submission" date="2024-11" db="EMBL/GenBank/DDBJ databases">
        <authorList>
            <person name="Heng Y.C."/>
            <person name="Lim A.C.H."/>
            <person name="Lee J.K.Y."/>
            <person name="Kittelmann S."/>
        </authorList>
    </citation>
    <scope>NUCLEOTIDE SEQUENCE [LARGE SCALE GENOMIC DNA]</scope>
    <source>
        <strain evidence="2 3">WILCCON 0185</strain>
    </source>
</reference>
<dbReference type="InterPro" id="IPR038610">
    <property type="entry name" value="FliK-like_C_sf"/>
</dbReference>
<dbReference type="Pfam" id="PF02120">
    <property type="entry name" value="Flg_hook"/>
    <property type="match status" value="1"/>
</dbReference>
<proteinExistence type="predicted"/>
<gene>
    <name evidence="2" type="ORF">ACJDUG_07315</name>
</gene>